<comment type="caution">
    <text evidence="3">The sequence shown here is derived from an EMBL/GenBank/DDBJ whole genome shotgun (WGS) entry which is preliminary data.</text>
</comment>
<accession>A0A812MY54</accession>
<gene>
    <name evidence="3" type="primary">nipblb</name>
    <name evidence="3" type="ORF">SNEC2469_LOCUS6800</name>
</gene>
<feature type="non-terminal residue" evidence="3">
    <location>
        <position position="612"/>
    </location>
</feature>
<dbReference type="AlphaFoldDB" id="A0A812MY54"/>
<feature type="region of interest" description="Disordered" evidence="1">
    <location>
        <begin position="432"/>
        <end position="469"/>
    </location>
</feature>
<keyword evidence="2" id="KW-1133">Transmembrane helix</keyword>
<keyword evidence="4" id="KW-1185">Reference proteome</keyword>
<sequence>ATGAKANREALYLDPTHRDRWEKLSRSFLERALERMQADEAPDVCELRRLAALQHFLEVDVADLILPAHQRCSEDSYLPEPLCDVCVQFLMDVTRGVYVVQGTRYDFEVALAESGLDVEKQSLEVENLKEVFSSKVAADVRRHLTESDAGHMARRGANQLVQAVTALLTQSGLANIERACGEQVIVSGGDQELYFELKQGPPRCWDLVLSCKKTNFTSFMLNSRSDAMEVLACSPSSRIERFAVIRLMAQLQSLSVEVLEFRSEVELQNELGLPISLPHPEAEAKRISKKEGGIQTRDHPCSKAYDSFLECVRRCPDSYQKKCRTEAGKYLACMEENKSWKSQTRFTYMRFLEHFRLFTEGSGGREEGIGRFLYKDPTPRTHGVGTVMEFGRSALICVSSRHSLVWRQGPVVFQEQVLKPERAEVKRHVKLPKTQATEEGQEPAVSKRLNRNPEMPMREMPKQADPHDSKFRASHATAFNWHRMGAKGACAAAQGVKLTMCPFWADYAPEMSVARSDLCSVFQKVSAASDDERIPLPVRVISEHFNVEPVFLWRLALGLGAVLVIYLVILLCFFRGTEARHGCRQRIGDCTQEVCSRENVSPTDLRGVVRSF</sequence>
<dbReference type="EMBL" id="CAJNJA010011764">
    <property type="protein sequence ID" value="CAE7279299.1"/>
    <property type="molecule type" value="Genomic_DNA"/>
</dbReference>
<protein>
    <submittedName>
        <fullName evidence="3">Nipblb protein</fullName>
    </submittedName>
</protein>
<evidence type="ECO:0000313" key="4">
    <source>
        <dbReference type="Proteomes" id="UP000601435"/>
    </source>
</evidence>
<name>A0A812MY54_9DINO</name>
<keyword evidence="2" id="KW-0472">Membrane</keyword>
<reference evidence="3" key="1">
    <citation type="submission" date="2021-02" db="EMBL/GenBank/DDBJ databases">
        <authorList>
            <person name="Dougan E. K."/>
            <person name="Rhodes N."/>
            <person name="Thang M."/>
            <person name="Chan C."/>
        </authorList>
    </citation>
    <scope>NUCLEOTIDE SEQUENCE</scope>
</reference>
<evidence type="ECO:0000313" key="3">
    <source>
        <dbReference type="EMBL" id="CAE7279299.1"/>
    </source>
</evidence>
<dbReference type="Proteomes" id="UP000601435">
    <property type="component" value="Unassembled WGS sequence"/>
</dbReference>
<feature type="compositionally biased region" description="Basic and acidic residues" evidence="1">
    <location>
        <begin position="456"/>
        <end position="469"/>
    </location>
</feature>
<evidence type="ECO:0000256" key="1">
    <source>
        <dbReference type="SAM" id="MobiDB-lite"/>
    </source>
</evidence>
<feature type="transmembrane region" description="Helical" evidence="2">
    <location>
        <begin position="551"/>
        <end position="574"/>
    </location>
</feature>
<keyword evidence="2" id="KW-0812">Transmembrane</keyword>
<evidence type="ECO:0000256" key="2">
    <source>
        <dbReference type="SAM" id="Phobius"/>
    </source>
</evidence>
<dbReference type="OrthoDB" id="447924at2759"/>
<proteinExistence type="predicted"/>
<organism evidence="3 4">
    <name type="scientific">Symbiodinium necroappetens</name>
    <dbReference type="NCBI Taxonomy" id="1628268"/>
    <lineage>
        <taxon>Eukaryota</taxon>
        <taxon>Sar</taxon>
        <taxon>Alveolata</taxon>
        <taxon>Dinophyceae</taxon>
        <taxon>Suessiales</taxon>
        <taxon>Symbiodiniaceae</taxon>
        <taxon>Symbiodinium</taxon>
    </lineage>
</organism>